<protein>
    <recommendedName>
        <fullName evidence="2">Glycosyltransferase N-terminal domain-containing protein</fullName>
    </recommendedName>
</protein>
<dbReference type="AlphaFoldDB" id="A0AAV6WMQ3"/>
<proteinExistence type="inferred from homology"/>
<evidence type="ECO:0000313" key="4">
    <source>
        <dbReference type="Proteomes" id="UP000826271"/>
    </source>
</evidence>
<feature type="domain" description="Glycosyltransferase N-terminal" evidence="2">
    <location>
        <begin position="13"/>
        <end position="247"/>
    </location>
</feature>
<name>A0AAV6WMQ3_9LAMI</name>
<dbReference type="GO" id="GO:1901135">
    <property type="term" value="P:carbohydrate derivative metabolic process"/>
    <property type="evidence" value="ECO:0007669"/>
    <property type="project" value="UniProtKB-ARBA"/>
</dbReference>
<dbReference type="Gene3D" id="3.40.50.2000">
    <property type="entry name" value="Glycogen Phosphorylase B"/>
    <property type="match status" value="3"/>
</dbReference>
<keyword evidence="4" id="KW-1185">Reference proteome</keyword>
<organism evidence="3 4">
    <name type="scientific">Buddleja alternifolia</name>
    <dbReference type="NCBI Taxonomy" id="168488"/>
    <lineage>
        <taxon>Eukaryota</taxon>
        <taxon>Viridiplantae</taxon>
        <taxon>Streptophyta</taxon>
        <taxon>Embryophyta</taxon>
        <taxon>Tracheophyta</taxon>
        <taxon>Spermatophyta</taxon>
        <taxon>Magnoliopsida</taxon>
        <taxon>eudicotyledons</taxon>
        <taxon>Gunneridae</taxon>
        <taxon>Pentapetalae</taxon>
        <taxon>asterids</taxon>
        <taxon>lamiids</taxon>
        <taxon>Lamiales</taxon>
        <taxon>Scrophulariaceae</taxon>
        <taxon>Buddlejeae</taxon>
        <taxon>Buddleja</taxon>
    </lineage>
</organism>
<dbReference type="EMBL" id="WHWC01000012">
    <property type="protein sequence ID" value="KAG8371984.1"/>
    <property type="molecule type" value="Genomic_DNA"/>
</dbReference>
<sequence length="403" mass="45684">MVNPLVKEENSTDVAVVMLPFPAQGHINALLHFSGRLVSTFYNLSVYFAGTAVYLRQAKGRVHGWDPSSATNMHFHEFKHNHSTASSISNIPTHLIPLMVATTQIREPVYTFVNELSTKYRKVVVIYDYLMSYLVQDIHSIKNVDAYRFHAVSACDSFCYHRVAQDKVAAAETPPEAAEVLKKNLSSEGLSSPEAFEFCHMQENARKVFSGDIYNSNGEIERSFFDLLEKEKARGAEEVWCLGPFNPVSISEIRVSRSRHESLDWLDKQEPNSVIFVSFGTTSSLSDEQIREIAIGLERSAQKFIWVLRDADRGDVSAHEATKLHKLPLGFEDRLKERGIIPRNAVLITKVLRIGVEILNWERREEIVSADTVERVVRTLMASEKGDEIRERAKEMGNRVKSL</sequence>
<evidence type="ECO:0000313" key="3">
    <source>
        <dbReference type="EMBL" id="KAG8371984.1"/>
    </source>
</evidence>
<comment type="caution">
    <text evidence="3">The sequence shown here is derived from an EMBL/GenBank/DDBJ whole genome shotgun (WGS) entry which is preliminary data.</text>
</comment>
<gene>
    <name evidence="3" type="ORF">BUALT_Bualt12G0019600</name>
</gene>
<comment type="similarity">
    <text evidence="1">Belongs to the UDP-glycosyltransferase family.</text>
</comment>
<dbReference type="SUPFAM" id="SSF53756">
    <property type="entry name" value="UDP-Glycosyltransferase/glycogen phosphorylase"/>
    <property type="match status" value="1"/>
</dbReference>
<dbReference type="PANTHER" id="PTHR48044">
    <property type="entry name" value="GLYCOSYLTRANSFERASE"/>
    <property type="match status" value="1"/>
</dbReference>
<reference evidence="3" key="1">
    <citation type="submission" date="2019-10" db="EMBL/GenBank/DDBJ databases">
        <authorList>
            <person name="Zhang R."/>
            <person name="Pan Y."/>
            <person name="Wang J."/>
            <person name="Ma R."/>
            <person name="Yu S."/>
        </authorList>
    </citation>
    <scope>NUCLEOTIDE SEQUENCE</scope>
    <source>
        <strain evidence="3">LA-IB0</strain>
        <tissue evidence="3">Leaf</tissue>
    </source>
</reference>
<evidence type="ECO:0000259" key="2">
    <source>
        <dbReference type="Pfam" id="PF26168"/>
    </source>
</evidence>
<accession>A0AAV6WMQ3</accession>
<dbReference type="Proteomes" id="UP000826271">
    <property type="component" value="Unassembled WGS sequence"/>
</dbReference>
<dbReference type="GO" id="GO:0008194">
    <property type="term" value="F:UDP-glycosyltransferase activity"/>
    <property type="evidence" value="ECO:0007669"/>
    <property type="project" value="UniProtKB-ARBA"/>
</dbReference>
<evidence type="ECO:0000256" key="1">
    <source>
        <dbReference type="ARBA" id="ARBA00009995"/>
    </source>
</evidence>
<dbReference type="Pfam" id="PF26168">
    <property type="entry name" value="Glyco_transf_N"/>
    <property type="match status" value="1"/>
</dbReference>
<dbReference type="InterPro" id="IPR058980">
    <property type="entry name" value="Glyco_transf_N"/>
</dbReference>
<dbReference type="PANTHER" id="PTHR48044:SF23">
    <property type="entry name" value="ANTHOCYANIDIN 3-O-GLUCOSYLTRANSFERASE-LIKE"/>
    <property type="match status" value="1"/>
</dbReference>